<evidence type="ECO:0000313" key="1">
    <source>
        <dbReference type="EMBL" id="QIC71900.1"/>
    </source>
</evidence>
<keyword evidence="1" id="KW-0614">Plasmid</keyword>
<evidence type="ECO:0000313" key="2">
    <source>
        <dbReference type="Proteomes" id="UP000503440"/>
    </source>
</evidence>
<dbReference type="RefSeq" id="WP_163146559.1">
    <property type="nucleotide sequence ID" value="NZ_CP044456.1"/>
</dbReference>
<protein>
    <submittedName>
        <fullName evidence="1">Uncharacterized protein</fullName>
    </submittedName>
</protein>
<geneLocation type="plasmid" evidence="2">
    <name>pb18-1</name>
</geneLocation>
<organism evidence="1 2">
    <name type="scientific">Acinetobacter indicus</name>
    <dbReference type="NCBI Taxonomy" id="756892"/>
    <lineage>
        <taxon>Bacteria</taxon>
        <taxon>Pseudomonadati</taxon>
        <taxon>Pseudomonadota</taxon>
        <taxon>Gammaproteobacteria</taxon>
        <taxon>Moraxellales</taxon>
        <taxon>Moraxellaceae</taxon>
        <taxon>Acinetobacter</taxon>
    </lineage>
</organism>
<accession>A0A6C0Y724</accession>
<name>A0A6C0Y724_9GAMM</name>
<dbReference type="EMBL" id="CP044456">
    <property type="protein sequence ID" value="QIC71900.1"/>
    <property type="molecule type" value="Genomic_DNA"/>
</dbReference>
<sequence length="130" mass="15241">MRYTDMDKISKKSRLRVSFAIEPVDHSRPEEIKSVEVNFLGHIIMSLREAFRKARSEFSTDDPRTIVLLTDHAFCVIREQVTLKQLLDCCITIDIDGVSHYLTITEYNWTNFILKEDELLRPQFMKSMAV</sequence>
<dbReference type="AlphaFoldDB" id="A0A6C0Y724"/>
<proteinExistence type="predicted"/>
<reference evidence="1 2" key="1">
    <citation type="submission" date="2019-09" db="EMBL/GenBank/DDBJ databases">
        <title>Non-baumannii Acinetobacter spp. carrying blaNDM-1 isolated in China.</title>
        <authorList>
            <person name="Cui C."/>
            <person name="Chen C."/>
            <person name="Sun J."/>
            <person name="Liu Y."/>
        </authorList>
    </citation>
    <scope>NUCLEOTIDE SEQUENCE [LARGE SCALE GENOMIC DNA]</scope>
    <source>
        <strain evidence="1 2">B18</strain>
        <plasmid evidence="2">pb18-1</plasmid>
    </source>
</reference>
<gene>
    <name evidence="1" type="ORF">FSC09_16040</name>
</gene>
<dbReference type="Proteomes" id="UP000503440">
    <property type="component" value="Plasmid pB18-1"/>
</dbReference>